<protein>
    <submittedName>
        <fullName evidence="2">Uncharacterized protein</fullName>
    </submittedName>
</protein>
<feature type="region of interest" description="Disordered" evidence="1">
    <location>
        <begin position="1"/>
        <end position="82"/>
    </location>
</feature>
<sequence>MERARTAPSTATSTLVVPGPLDALSAPPPIVNEGMSTAATQMQQDSADPSGPPANTSMAEMSGGNHLSINSTLHPEEQPPSA</sequence>
<feature type="compositionally biased region" description="Low complexity" evidence="1">
    <location>
        <begin position="1"/>
        <end position="14"/>
    </location>
</feature>
<keyword evidence="3" id="KW-1185">Reference proteome</keyword>
<reference evidence="2" key="1">
    <citation type="submission" date="2020-11" db="EMBL/GenBank/DDBJ databases">
        <authorList>
            <consortium name="DOE Joint Genome Institute"/>
            <person name="Ahrendt S."/>
            <person name="Riley R."/>
            <person name="Andreopoulos W."/>
            <person name="Labutti K."/>
            <person name="Pangilinan J."/>
            <person name="Ruiz-Duenas F.J."/>
            <person name="Barrasa J.M."/>
            <person name="Sanchez-Garcia M."/>
            <person name="Camarero S."/>
            <person name="Miyauchi S."/>
            <person name="Serrano A."/>
            <person name="Linde D."/>
            <person name="Babiker R."/>
            <person name="Drula E."/>
            <person name="Ayuso-Fernandez I."/>
            <person name="Pacheco R."/>
            <person name="Padilla G."/>
            <person name="Ferreira P."/>
            <person name="Barriuso J."/>
            <person name="Kellner H."/>
            <person name="Castanera R."/>
            <person name="Alfaro M."/>
            <person name="Ramirez L."/>
            <person name="Pisabarro A.G."/>
            <person name="Kuo A."/>
            <person name="Tritt A."/>
            <person name="Lipzen A."/>
            <person name="He G."/>
            <person name="Yan M."/>
            <person name="Ng V."/>
            <person name="Cullen D."/>
            <person name="Martin F."/>
            <person name="Rosso M.-N."/>
            <person name="Henrissat B."/>
            <person name="Hibbett D."/>
            <person name="Martinez A.T."/>
            <person name="Grigoriev I.V."/>
        </authorList>
    </citation>
    <scope>NUCLEOTIDE SEQUENCE</scope>
    <source>
        <strain evidence="2">MF-IS2</strain>
    </source>
</reference>
<dbReference type="EMBL" id="MU153182">
    <property type="protein sequence ID" value="KAF9439905.1"/>
    <property type="molecule type" value="Genomic_DNA"/>
</dbReference>
<organism evidence="2 3">
    <name type="scientific">Macrolepiota fuliginosa MF-IS2</name>
    <dbReference type="NCBI Taxonomy" id="1400762"/>
    <lineage>
        <taxon>Eukaryota</taxon>
        <taxon>Fungi</taxon>
        <taxon>Dikarya</taxon>
        <taxon>Basidiomycota</taxon>
        <taxon>Agaricomycotina</taxon>
        <taxon>Agaricomycetes</taxon>
        <taxon>Agaricomycetidae</taxon>
        <taxon>Agaricales</taxon>
        <taxon>Agaricineae</taxon>
        <taxon>Agaricaceae</taxon>
        <taxon>Macrolepiota</taxon>
    </lineage>
</organism>
<accession>A0A9P5WX47</accession>
<evidence type="ECO:0000313" key="3">
    <source>
        <dbReference type="Proteomes" id="UP000807342"/>
    </source>
</evidence>
<proteinExistence type="predicted"/>
<dbReference type="AlphaFoldDB" id="A0A9P5WX47"/>
<evidence type="ECO:0000256" key="1">
    <source>
        <dbReference type="SAM" id="MobiDB-lite"/>
    </source>
</evidence>
<dbReference type="Proteomes" id="UP000807342">
    <property type="component" value="Unassembled WGS sequence"/>
</dbReference>
<comment type="caution">
    <text evidence="2">The sequence shown here is derived from an EMBL/GenBank/DDBJ whole genome shotgun (WGS) entry which is preliminary data.</text>
</comment>
<name>A0A9P5WX47_9AGAR</name>
<gene>
    <name evidence="2" type="ORF">P691DRAFT_768630</name>
</gene>
<evidence type="ECO:0000313" key="2">
    <source>
        <dbReference type="EMBL" id="KAF9439905.1"/>
    </source>
</evidence>
<feature type="compositionally biased region" description="Polar residues" evidence="1">
    <location>
        <begin position="34"/>
        <end position="73"/>
    </location>
</feature>